<evidence type="ECO:0000313" key="2">
    <source>
        <dbReference type="Proteomes" id="UP000185207"/>
    </source>
</evidence>
<keyword evidence="2" id="KW-1185">Reference proteome</keyword>
<proteinExistence type="predicted"/>
<dbReference type="RefSeq" id="WP_074233813.1">
    <property type="nucleotide sequence ID" value="NZ_FSRK01000001.1"/>
</dbReference>
<dbReference type="AlphaFoldDB" id="A0A1N6F693"/>
<evidence type="ECO:0000313" key="1">
    <source>
        <dbReference type="EMBL" id="SIN90818.1"/>
    </source>
</evidence>
<dbReference type="PROSITE" id="PS51257">
    <property type="entry name" value="PROKAR_LIPOPROTEIN"/>
    <property type="match status" value="1"/>
</dbReference>
<name>A0A1N6F693_9FLAO</name>
<evidence type="ECO:0008006" key="3">
    <source>
        <dbReference type="Google" id="ProtNLM"/>
    </source>
</evidence>
<reference evidence="2" key="1">
    <citation type="submission" date="2016-11" db="EMBL/GenBank/DDBJ databases">
        <authorList>
            <person name="Varghese N."/>
            <person name="Submissions S."/>
        </authorList>
    </citation>
    <scope>NUCLEOTIDE SEQUENCE [LARGE SCALE GENOMIC DNA]</scope>
    <source>
        <strain evidence="2">DSM 27623</strain>
    </source>
</reference>
<protein>
    <recommendedName>
        <fullName evidence="3">Lipoprotein</fullName>
    </recommendedName>
</protein>
<dbReference type="EMBL" id="FSRK01000001">
    <property type="protein sequence ID" value="SIN90818.1"/>
    <property type="molecule type" value="Genomic_DNA"/>
</dbReference>
<dbReference type="Proteomes" id="UP000185207">
    <property type="component" value="Unassembled WGS sequence"/>
</dbReference>
<organism evidence="1 2">
    <name type="scientific">Epilithonimonas zeae</name>
    <dbReference type="NCBI Taxonomy" id="1416779"/>
    <lineage>
        <taxon>Bacteria</taxon>
        <taxon>Pseudomonadati</taxon>
        <taxon>Bacteroidota</taxon>
        <taxon>Flavobacteriia</taxon>
        <taxon>Flavobacteriales</taxon>
        <taxon>Weeksellaceae</taxon>
        <taxon>Chryseobacterium group</taxon>
        <taxon>Epilithonimonas</taxon>
    </lineage>
</organism>
<sequence>MKKVFLISGLLLIFSCKKDIEHKVSDLGSKVKSHSLDIDNNLNSVDRIKQEYSSVSSKLLAKKLDSVGFEYECEEMSGNVVYYSEKGKLKVVKHFQADSHFSSTETYFVNDGKPYFIFQDETVWSFDGGLPDKPETKDEVKEKRYYIVDNQAIQCLEKEYTLKSNSSNNPKSENIPNKEMKNCSIVELQKSFDILMKNKGRRSDGKCL</sequence>
<accession>A0A1N6F693</accession>
<dbReference type="OrthoDB" id="853657at2"/>
<gene>
    <name evidence="1" type="ORF">SAMN05444409_1079</name>
</gene>